<dbReference type="InterPro" id="IPR036259">
    <property type="entry name" value="MFS_trans_sf"/>
</dbReference>
<evidence type="ECO:0000313" key="7">
    <source>
        <dbReference type="Proteomes" id="UP001190700"/>
    </source>
</evidence>
<feature type="transmembrane region" description="Helical" evidence="5">
    <location>
        <begin position="53"/>
        <end position="73"/>
    </location>
</feature>
<keyword evidence="7" id="KW-1185">Reference proteome</keyword>
<evidence type="ECO:0000256" key="4">
    <source>
        <dbReference type="ARBA" id="ARBA00023136"/>
    </source>
</evidence>
<feature type="transmembrane region" description="Helical" evidence="5">
    <location>
        <begin position="390"/>
        <end position="410"/>
    </location>
</feature>
<feature type="transmembrane region" description="Helical" evidence="5">
    <location>
        <begin position="140"/>
        <end position="159"/>
    </location>
</feature>
<dbReference type="Gene3D" id="1.20.1250.20">
    <property type="entry name" value="MFS general substrate transporter like domains"/>
    <property type="match status" value="1"/>
</dbReference>
<evidence type="ECO:0000313" key="6">
    <source>
        <dbReference type="EMBL" id="KAK3282860.1"/>
    </source>
</evidence>
<dbReference type="GO" id="GO:0022857">
    <property type="term" value="F:transmembrane transporter activity"/>
    <property type="evidence" value="ECO:0007669"/>
    <property type="project" value="InterPro"/>
</dbReference>
<accession>A0AAE0LFH0</accession>
<comment type="caution">
    <text evidence="6">The sequence shown here is derived from an EMBL/GenBank/DDBJ whole genome shotgun (WGS) entry which is preliminary data.</text>
</comment>
<evidence type="ECO:0000256" key="2">
    <source>
        <dbReference type="ARBA" id="ARBA00022692"/>
    </source>
</evidence>
<protein>
    <submittedName>
        <fullName evidence="6">Uncharacterized protein</fullName>
    </submittedName>
</protein>
<keyword evidence="4 5" id="KW-0472">Membrane</keyword>
<feature type="transmembrane region" description="Helical" evidence="5">
    <location>
        <begin position="171"/>
        <end position="190"/>
    </location>
</feature>
<evidence type="ECO:0000256" key="5">
    <source>
        <dbReference type="SAM" id="Phobius"/>
    </source>
</evidence>
<dbReference type="InterPro" id="IPR011701">
    <property type="entry name" value="MFS"/>
</dbReference>
<feature type="transmembrane region" description="Helical" evidence="5">
    <location>
        <begin position="303"/>
        <end position="324"/>
    </location>
</feature>
<evidence type="ECO:0000256" key="1">
    <source>
        <dbReference type="ARBA" id="ARBA00004141"/>
    </source>
</evidence>
<keyword evidence="2 5" id="KW-0812">Transmembrane</keyword>
<feature type="transmembrane region" description="Helical" evidence="5">
    <location>
        <begin position="12"/>
        <end position="33"/>
    </location>
</feature>
<organism evidence="6 7">
    <name type="scientific">Cymbomonas tetramitiformis</name>
    <dbReference type="NCBI Taxonomy" id="36881"/>
    <lineage>
        <taxon>Eukaryota</taxon>
        <taxon>Viridiplantae</taxon>
        <taxon>Chlorophyta</taxon>
        <taxon>Pyramimonadophyceae</taxon>
        <taxon>Pyramimonadales</taxon>
        <taxon>Pyramimonadaceae</taxon>
        <taxon>Cymbomonas</taxon>
    </lineage>
</organism>
<evidence type="ECO:0000256" key="3">
    <source>
        <dbReference type="ARBA" id="ARBA00022989"/>
    </source>
</evidence>
<dbReference type="PANTHER" id="PTHR10924">
    <property type="entry name" value="MAJOR FACILITATOR SUPERFAMILY PROTEIN-RELATED"/>
    <property type="match status" value="1"/>
</dbReference>
<gene>
    <name evidence="6" type="ORF">CYMTET_9421</name>
</gene>
<feature type="transmembrane region" description="Helical" evidence="5">
    <location>
        <begin position="330"/>
        <end position="353"/>
    </location>
</feature>
<proteinExistence type="predicted"/>
<name>A0AAE0LFH0_9CHLO</name>
<dbReference type="GO" id="GO:0016020">
    <property type="term" value="C:membrane"/>
    <property type="evidence" value="ECO:0007669"/>
    <property type="project" value="UniProtKB-SubCell"/>
</dbReference>
<dbReference type="EMBL" id="LGRX02003123">
    <property type="protein sequence ID" value="KAK3282860.1"/>
    <property type="molecule type" value="Genomic_DNA"/>
</dbReference>
<feature type="transmembrane region" description="Helical" evidence="5">
    <location>
        <begin position="273"/>
        <end position="291"/>
    </location>
</feature>
<keyword evidence="3 5" id="KW-1133">Transmembrane helix</keyword>
<dbReference type="AlphaFoldDB" id="A0AAE0LFH0"/>
<feature type="transmembrane region" description="Helical" evidence="5">
    <location>
        <begin position="233"/>
        <end position="253"/>
    </location>
</feature>
<dbReference type="PANTHER" id="PTHR10924:SF6">
    <property type="entry name" value="SOLUTE CARRIER FAMILY 49 MEMBER A3"/>
    <property type="match status" value="1"/>
</dbReference>
<reference evidence="6 7" key="1">
    <citation type="journal article" date="2015" name="Genome Biol. Evol.">
        <title>Comparative Genomics of a Bacterivorous Green Alga Reveals Evolutionary Causalities and Consequences of Phago-Mixotrophic Mode of Nutrition.</title>
        <authorList>
            <person name="Burns J.A."/>
            <person name="Paasch A."/>
            <person name="Narechania A."/>
            <person name="Kim E."/>
        </authorList>
    </citation>
    <scope>NUCLEOTIDE SEQUENCE [LARGE SCALE GENOMIC DNA]</scope>
    <source>
        <strain evidence="6 7">PLY_AMNH</strain>
    </source>
</reference>
<dbReference type="SUPFAM" id="SSF103473">
    <property type="entry name" value="MFS general substrate transporter"/>
    <property type="match status" value="1"/>
</dbReference>
<feature type="transmembrane region" description="Helical" evidence="5">
    <location>
        <begin position="104"/>
        <end position="128"/>
    </location>
</feature>
<dbReference type="Pfam" id="PF07690">
    <property type="entry name" value="MFS_1"/>
    <property type="match status" value="1"/>
</dbReference>
<comment type="subcellular location">
    <subcellularLocation>
        <location evidence="1">Membrane</location>
        <topology evidence="1">Multi-pass membrane protein</topology>
    </subcellularLocation>
</comment>
<dbReference type="Proteomes" id="UP001190700">
    <property type="component" value="Unassembled WGS sequence"/>
</dbReference>
<dbReference type="InterPro" id="IPR049680">
    <property type="entry name" value="FLVCR1-2_SLC49-like"/>
</dbReference>
<sequence length="416" mass="45548">MTNGESDGELRKWLVLLAFSFNSACNAFMFMDYASVSSVAEDIFDCGDSSLNWLYSASLLTVIPAAIPASYFLNTRNWETTGVGVLCNCVGGWLRWWATKQESYWLALASSIAIGLSAAVIITSVTQVAMRWFPADQRGFACGIAAQANYFGWCLGGLIPNIVKEDEQLKTLLFFQALVVTTSLILFLAFHRARPSGPVDDFEGTHSLLEEKDSEDKLGMQESLRQMFTNPQFGLQCICFSLLGGISFTIPAVQDIIFDAHGFSSQQTTWTNFSFIATGVVTGLVISAKFSDPRYLSRVLKTAFLVASITFTLMTILTYSHKVISKEVEYVLYVVLMSFGGAASLGFISLGLASAAETAHPVSETYSSGAVEWLLQGFGALLIQMSTANVGFILCAIMCWIVTIPLLFFYKTPTQL</sequence>